<dbReference type="SUPFAM" id="SSF56112">
    <property type="entry name" value="Protein kinase-like (PK-like)"/>
    <property type="match status" value="1"/>
</dbReference>
<proteinExistence type="predicted"/>
<dbReference type="Pfam" id="PF01636">
    <property type="entry name" value="APH"/>
    <property type="match status" value="1"/>
</dbReference>
<dbReference type="InterPro" id="IPR011009">
    <property type="entry name" value="Kinase-like_dom_sf"/>
</dbReference>
<comment type="caution">
    <text evidence="2">The sequence shown here is derived from an EMBL/GenBank/DDBJ whole genome shotgun (WGS) entry which is preliminary data.</text>
</comment>
<keyword evidence="2" id="KW-0808">Transferase</keyword>
<gene>
    <name evidence="2" type="ORF">FHY64_15310</name>
</gene>
<reference evidence="2 3" key="1">
    <citation type="submission" date="2019-06" db="EMBL/GenBank/DDBJ databases">
        <title>Genome of new Rhodobacteraceae sp. SM1903.</title>
        <authorList>
            <person name="Ren X."/>
        </authorList>
    </citation>
    <scope>NUCLEOTIDE SEQUENCE [LARGE SCALE GENOMIC DNA]</scope>
    <source>
        <strain evidence="2 3">SM1903</strain>
    </source>
</reference>
<dbReference type="PANTHER" id="PTHR21310:SF15">
    <property type="entry name" value="AMINOGLYCOSIDE PHOSPHOTRANSFERASE DOMAIN-CONTAINING PROTEIN"/>
    <property type="match status" value="1"/>
</dbReference>
<sequence length="279" mass="31400">MNTPETAALLSLIRRHQPDVSGPVRVLTAGFNSVAVIAGHDLWRIPRQPQFERYLRSEAALMSEIGQLQAVAIPALQLFDNPVMTRHRLIPGEVLPPERYPDLSDRSRDELAETLAAGMVELHGLKVQIDPLEPWDDVEVIRTRLNLPDDLRPWAERVLADYAALGPDPEGEVFSHFDLHGWNMAFDFDAGRLNGIYDFGDAGRGPLHRDFVAPSLISTDFVIRLVARYERLSGRALDHRRIGLLCATHRLWELGDPELPEVVRPMLVNAAHEAARTWP</sequence>
<evidence type="ECO:0000259" key="1">
    <source>
        <dbReference type="Pfam" id="PF01636"/>
    </source>
</evidence>
<evidence type="ECO:0000313" key="2">
    <source>
        <dbReference type="EMBL" id="TNY31384.1"/>
    </source>
</evidence>
<dbReference type="Proteomes" id="UP000314011">
    <property type="component" value="Unassembled WGS sequence"/>
</dbReference>
<name>A0A5C5GBN1_9RHOB</name>
<dbReference type="AlphaFoldDB" id="A0A5C5GBN1"/>
<dbReference type="Gene3D" id="3.90.1200.10">
    <property type="match status" value="1"/>
</dbReference>
<dbReference type="EMBL" id="VFFF01000002">
    <property type="protein sequence ID" value="TNY31384.1"/>
    <property type="molecule type" value="Genomic_DNA"/>
</dbReference>
<dbReference type="RefSeq" id="WP_140196304.1">
    <property type="nucleotide sequence ID" value="NZ_CP065915.1"/>
</dbReference>
<organism evidence="2 3">
    <name type="scientific">Pelagovum pacificum</name>
    <dbReference type="NCBI Taxonomy" id="2588711"/>
    <lineage>
        <taxon>Bacteria</taxon>
        <taxon>Pseudomonadati</taxon>
        <taxon>Pseudomonadota</taxon>
        <taxon>Alphaproteobacteria</taxon>
        <taxon>Rhodobacterales</taxon>
        <taxon>Paracoccaceae</taxon>
        <taxon>Pelagovum</taxon>
    </lineage>
</organism>
<accession>A0A5C5GBN1</accession>
<dbReference type="InterPro" id="IPR051678">
    <property type="entry name" value="AGP_Transferase"/>
</dbReference>
<feature type="domain" description="Aminoglycoside phosphotransferase" evidence="1">
    <location>
        <begin position="44"/>
        <end position="238"/>
    </location>
</feature>
<dbReference type="PANTHER" id="PTHR21310">
    <property type="entry name" value="AMINOGLYCOSIDE PHOSPHOTRANSFERASE-RELATED-RELATED"/>
    <property type="match status" value="1"/>
</dbReference>
<dbReference type="OrthoDB" id="1550312at2"/>
<dbReference type="Gene3D" id="3.30.200.20">
    <property type="entry name" value="Phosphorylase Kinase, domain 1"/>
    <property type="match status" value="1"/>
</dbReference>
<dbReference type="InterPro" id="IPR002575">
    <property type="entry name" value="Aminoglycoside_PTrfase"/>
</dbReference>
<keyword evidence="3" id="KW-1185">Reference proteome</keyword>
<evidence type="ECO:0000313" key="3">
    <source>
        <dbReference type="Proteomes" id="UP000314011"/>
    </source>
</evidence>
<protein>
    <submittedName>
        <fullName evidence="2">Aminoglycoside phosphotransferase family protein</fullName>
    </submittedName>
</protein>
<dbReference type="GO" id="GO:0016740">
    <property type="term" value="F:transferase activity"/>
    <property type="evidence" value="ECO:0007669"/>
    <property type="project" value="UniProtKB-KW"/>
</dbReference>